<dbReference type="EMBL" id="SDAQ01000251">
    <property type="protein sequence ID" value="KAI3528654.1"/>
    <property type="molecule type" value="Genomic_DNA"/>
</dbReference>
<gene>
    <name evidence="2" type="ORF">CABS02_15061</name>
</gene>
<organism evidence="2 3">
    <name type="scientific">Colletotrichum abscissum</name>
    <dbReference type="NCBI Taxonomy" id="1671311"/>
    <lineage>
        <taxon>Eukaryota</taxon>
        <taxon>Fungi</taxon>
        <taxon>Dikarya</taxon>
        <taxon>Ascomycota</taxon>
        <taxon>Pezizomycotina</taxon>
        <taxon>Sordariomycetes</taxon>
        <taxon>Hypocreomycetidae</taxon>
        <taxon>Glomerellales</taxon>
        <taxon>Glomerellaceae</taxon>
        <taxon>Colletotrichum</taxon>
        <taxon>Colletotrichum acutatum species complex</taxon>
    </lineage>
</organism>
<proteinExistence type="predicted"/>
<sequence>MHIEDLAVPSINMVRWGAPKRWLFVTPEQENVRAFEKKCRETFRWRTHARRPQRVAPHCSQFVRHANLLVTTEALRDWGIDSSETICREGELVVTLPGTYHQVVNMGENLAEAVNVMWGNCGEVASTYTCCSRDRCGHTGGISLEDLTPEVFRQKASETPHKLA</sequence>
<dbReference type="PROSITE" id="PS51184">
    <property type="entry name" value="JMJC"/>
    <property type="match status" value="1"/>
</dbReference>
<dbReference type="GO" id="GO:0032259">
    <property type="term" value="P:methylation"/>
    <property type="evidence" value="ECO:0007669"/>
    <property type="project" value="UniProtKB-KW"/>
</dbReference>
<evidence type="ECO:0000259" key="1">
    <source>
        <dbReference type="PROSITE" id="PS51184"/>
    </source>
</evidence>
<feature type="domain" description="JmjC" evidence="1">
    <location>
        <begin position="1"/>
        <end position="133"/>
    </location>
</feature>
<dbReference type="GO" id="GO:0008168">
    <property type="term" value="F:methyltransferase activity"/>
    <property type="evidence" value="ECO:0007669"/>
    <property type="project" value="UniProtKB-KW"/>
</dbReference>
<dbReference type="Pfam" id="PF02373">
    <property type="entry name" value="JmjC"/>
    <property type="match status" value="1"/>
</dbReference>
<dbReference type="SUPFAM" id="SSF51197">
    <property type="entry name" value="Clavaminate synthase-like"/>
    <property type="match status" value="1"/>
</dbReference>
<reference evidence="2" key="1">
    <citation type="submission" date="2019-01" db="EMBL/GenBank/DDBJ databases">
        <title>Colletotrichum abscissum LGMF1257.</title>
        <authorList>
            <person name="Baroncelli R."/>
        </authorList>
    </citation>
    <scope>NUCLEOTIDE SEQUENCE</scope>
    <source>
        <strain evidence="2">Ca142</strain>
    </source>
</reference>
<dbReference type="GO" id="GO:0000785">
    <property type="term" value="C:chromatin"/>
    <property type="evidence" value="ECO:0007669"/>
    <property type="project" value="TreeGrafter"/>
</dbReference>
<dbReference type="Proteomes" id="UP001056436">
    <property type="component" value="Unassembled WGS sequence"/>
</dbReference>
<accession>A0A9Q0ASX6</accession>
<dbReference type="PANTHER" id="PTHR10694">
    <property type="entry name" value="LYSINE-SPECIFIC DEMETHYLASE"/>
    <property type="match status" value="1"/>
</dbReference>
<dbReference type="GO" id="GO:0010468">
    <property type="term" value="P:regulation of gene expression"/>
    <property type="evidence" value="ECO:0007669"/>
    <property type="project" value="TreeGrafter"/>
</dbReference>
<evidence type="ECO:0000313" key="3">
    <source>
        <dbReference type="Proteomes" id="UP001056436"/>
    </source>
</evidence>
<keyword evidence="3" id="KW-1185">Reference proteome</keyword>
<comment type="caution">
    <text evidence="2">The sequence shown here is derived from an EMBL/GenBank/DDBJ whole genome shotgun (WGS) entry which is preliminary data.</text>
</comment>
<keyword evidence="2" id="KW-0489">Methyltransferase</keyword>
<dbReference type="Gene3D" id="2.60.120.650">
    <property type="entry name" value="Cupin"/>
    <property type="match status" value="1"/>
</dbReference>
<dbReference type="GO" id="GO:0005634">
    <property type="term" value="C:nucleus"/>
    <property type="evidence" value="ECO:0007669"/>
    <property type="project" value="TreeGrafter"/>
</dbReference>
<keyword evidence="2" id="KW-0808">Transferase</keyword>
<name>A0A9Q0ASX6_9PEZI</name>
<dbReference type="OrthoDB" id="1678912at2759"/>
<dbReference type="GO" id="GO:0032452">
    <property type="term" value="F:histone demethylase activity"/>
    <property type="evidence" value="ECO:0007669"/>
    <property type="project" value="TreeGrafter"/>
</dbReference>
<dbReference type="InterPro" id="IPR003347">
    <property type="entry name" value="JmjC_dom"/>
</dbReference>
<evidence type="ECO:0000313" key="2">
    <source>
        <dbReference type="EMBL" id="KAI3528654.1"/>
    </source>
</evidence>
<dbReference type="AlphaFoldDB" id="A0A9Q0ASX6"/>
<protein>
    <submittedName>
        <fullName evidence="2">Set-domain histone methyltransferase-8</fullName>
    </submittedName>
</protein>